<feature type="region of interest" description="Disordered" evidence="1">
    <location>
        <begin position="91"/>
        <end position="122"/>
    </location>
</feature>
<sequence>MFPTSPTSPTRTAPLSSAVGPKPAAAPKMYLGQGNPRSSARIRDKKSAFEKEREKKLRRELGHGMLKPKSEPEGEPDAQLQWVNPELEYVEQEPAQKSEDTTTQDQTKSVEDEAVEEKGVGQDKSTVVELFHTVYRAGPELKTIGELLVDIDTKGILNIPTNMVITSEHDSMIREEMIAVLPPDCDLTPQRTRVLIAEGVEACEFLWYIRTFSRIEYWDRVSRTGGWLRNLGGPICREFFLRLLVMFKNGSGQETSNRMTQAIERLYKLFQRENKNELEEFIGAGVRLPSTANMFLGRGRLGGDQAVRGSSNIHFDNRDLFDSTGSTNMTTEHPQLAEVTARFAPVPITSFGDARKERMDQERRLAALLEEGRKEGRGQKKTVPASKRNPGNRTTPHELANLFSKTDITSGRVQPVRATKGFAGKDNDGELAKQMRGTKLSSKNVFVGRR</sequence>
<reference evidence="2" key="1">
    <citation type="submission" date="2014-12" db="EMBL/GenBank/DDBJ databases">
        <title>Genome Sequence of Valsa Canker Pathogens Uncovers a Specific Adaption of Colonization on Woody Bark.</title>
        <authorList>
            <person name="Yin Z."/>
            <person name="Liu H."/>
            <person name="Gao X."/>
            <person name="Li Z."/>
            <person name="Song N."/>
            <person name="Ke X."/>
            <person name="Dai Q."/>
            <person name="Wu Y."/>
            <person name="Sun Y."/>
            <person name="Xu J.-R."/>
            <person name="Kang Z.K."/>
            <person name="Wang L."/>
            <person name="Huang L."/>
        </authorList>
    </citation>
    <scope>NUCLEOTIDE SEQUENCE [LARGE SCALE GENOMIC DNA]</scope>
    <source>
        <strain evidence="2">03-8</strain>
    </source>
</reference>
<dbReference type="EMBL" id="CM003099">
    <property type="protein sequence ID" value="KUI65770.1"/>
    <property type="molecule type" value="Genomic_DNA"/>
</dbReference>
<feature type="region of interest" description="Disordered" evidence="1">
    <location>
        <begin position="371"/>
        <end position="396"/>
    </location>
</feature>
<keyword evidence="3" id="KW-1185">Reference proteome</keyword>
<evidence type="ECO:0000313" key="2">
    <source>
        <dbReference type="EMBL" id="KUI65770.1"/>
    </source>
</evidence>
<feature type="region of interest" description="Disordered" evidence="1">
    <location>
        <begin position="1"/>
        <end position="78"/>
    </location>
</feature>
<gene>
    <name evidence="2" type="ORF">VM1G_01375</name>
</gene>
<feature type="compositionally biased region" description="Basic and acidic residues" evidence="1">
    <location>
        <begin position="108"/>
        <end position="121"/>
    </location>
</feature>
<accession>A0A194VPL0</accession>
<protein>
    <submittedName>
        <fullName evidence="2">Uncharacterized protein</fullName>
    </submittedName>
</protein>
<name>A0A194VPL0_CYTMA</name>
<evidence type="ECO:0000256" key="1">
    <source>
        <dbReference type="SAM" id="MobiDB-lite"/>
    </source>
</evidence>
<organism evidence="2 3">
    <name type="scientific">Cytospora mali</name>
    <name type="common">Apple Valsa canker fungus</name>
    <name type="synonym">Valsa mali</name>
    <dbReference type="NCBI Taxonomy" id="578113"/>
    <lineage>
        <taxon>Eukaryota</taxon>
        <taxon>Fungi</taxon>
        <taxon>Dikarya</taxon>
        <taxon>Ascomycota</taxon>
        <taxon>Pezizomycotina</taxon>
        <taxon>Sordariomycetes</taxon>
        <taxon>Sordariomycetidae</taxon>
        <taxon>Diaporthales</taxon>
        <taxon>Cytosporaceae</taxon>
        <taxon>Cytospora</taxon>
    </lineage>
</organism>
<feature type="compositionally biased region" description="Basic and acidic residues" evidence="1">
    <location>
        <begin position="41"/>
        <end position="72"/>
    </location>
</feature>
<evidence type="ECO:0000313" key="3">
    <source>
        <dbReference type="Proteomes" id="UP000078559"/>
    </source>
</evidence>
<dbReference type="Proteomes" id="UP000078559">
    <property type="component" value="Chromosome 2"/>
</dbReference>
<dbReference type="AlphaFoldDB" id="A0A194VPL0"/>
<feature type="compositionally biased region" description="Low complexity" evidence="1">
    <location>
        <begin position="1"/>
        <end position="17"/>
    </location>
</feature>
<proteinExistence type="predicted"/>
<dbReference type="OrthoDB" id="5236641at2759"/>